<protein>
    <submittedName>
        <fullName evidence="2">Uncharacterized protein</fullName>
    </submittedName>
</protein>
<evidence type="ECO:0000313" key="2">
    <source>
        <dbReference type="EMBL" id="HIT95174.1"/>
    </source>
</evidence>
<accession>A0A9D1H9F8</accession>
<evidence type="ECO:0000256" key="1">
    <source>
        <dbReference type="SAM" id="Phobius"/>
    </source>
</evidence>
<keyword evidence="1" id="KW-0472">Membrane</keyword>
<dbReference type="EMBL" id="DVLW01000227">
    <property type="protein sequence ID" value="HIT95174.1"/>
    <property type="molecule type" value="Genomic_DNA"/>
</dbReference>
<reference evidence="2" key="1">
    <citation type="submission" date="2020-10" db="EMBL/GenBank/DDBJ databases">
        <authorList>
            <person name="Gilroy R."/>
        </authorList>
    </citation>
    <scope>NUCLEOTIDE SEQUENCE</scope>
    <source>
        <strain evidence="2">ChiBcec7-5410</strain>
    </source>
</reference>
<comment type="caution">
    <text evidence="2">The sequence shown here is derived from an EMBL/GenBank/DDBJ whole genome shotgun (WGS) entry which is preliminary data.</text>
</comment>
<sequence>MKKSSFVATMLGTFSGMLFALGMCMALISEWNLFVPGIIFGGLGILMGLVTVGIWRKMEHKQPLRLSGKTVLTVMVAILGVLALGIGMCFCMVWGWMIAGIIIGMAGIMALLCLIVITRGIKE</sequence>
<name>A0A9D1H9F8_9FIRM</name>
<dbReference type="Proteomes" id="UP000824160">
    <property type="component" value="Unassembled WGS sequence"/>
</dbReference>
<reference evidence="2" key="2">
    <citation type="journal article" date="2021" name="PeerJ">
        <title>Extensive microbial diversity within the chicken gut microbiome revealed by metagenomics and culture.</title>
        <authorList>
            <person name="Gilroy R."/>
            <person name="Ravi A."/>
            <person name="Getino M."/>
            <person name="Pursley I."/>
            <person name="Horton D.L."/>
            <person name="Alikhan N.F."/>
            <person name="Baker D."/>
            <person name="Gharbi K."/>
            <person name="Hall N."/>
            <person name="Watson M."/>
            <person name="Adriaenssens E.M."/>
            <person name="Foster-Nyarko E."/>
            <person name="Jarju S."/>
            <person name="Secka A."/>
            <person name="Antonio M."/>
            <person name="Oren A."/>
            <person name="Chaudhuri R.R."/>
            <person name="La Ragione R."/>
            <person name="Hildebrand F."/>
            <person name="Pallen M.J."/>
        </authorList>
    </citation>
    <scope>NUCLEOTIDE SEQUENCE</scope>
    <source>
        <strain evidence="2">ChiBcec7-5410</strain>
    </source>
</reference>
<feature type="transmembrane region" description="Helical" evidence="1">
    <location>
        <begin position="66"/>
        <end position="87"/>
    </location>
</feature>
<feature type="transmembrane region" description="Helical" evidence="1">
    <location>
        <begin position="34"/>
        <end position="54"/>
    </location>
</feature>
<evidence type="ECO:0000313" key="3">
    <source>
        <dbReference type="Proteomes" id="UP000824160"/>
    </source>
</evidence>
<proteinExistence type="predicted"/>
<keyword evidence="1" id="KW-0812">Transmembrane</keyword>
<dbReference type="AlphaFoldDB" id="A0A9D1H9F8"/>
<organism evidence="2 3">
    <name type="scientific">Candidatus Faecivivens stercoripullorum</name>
    <dbReference type="NCBI Taxonomy" id="2840805"/>
    <lineage>
        <taxon>Bacteria</taxon>
        <taxon>Bacillati</taxon>
        <taxon>Bacillota</taxon>
        <taxon>Clostridia</taxon>
        <taxon>Eubacteriales</taxon>
        <taxon>Oscillospiraceae</taxon>
        <taxon>Oscillospiraceae incertae sedis</taxon>
        <taxon>Candidatus Faecivivens</taxon>
    </lineage>
</organism>
<feature type="transmembrane region" description="Helical" evidence="1">
    <location>
        <begin position="7"/>
        <end position="28"/>
    </location>
</feature>
<keyword evidence="1" id="KW-1133">Transmembrane helix</keyword>
<gene>
    <name evidence="2" type="ORF">IAC43_08300</name>
</gene>
<feature type="transmembrane region" description="Helical" evidence="1">
    <location>
        <begin position="93"/>
        <end position="117"/>
    </location>
</feature>